<organism evidence="1 2">
    <name type="scientific">Pluteus cervinus</name>
    <dbReference type="NCBI Taxonomy" id="181527"/>
    <lineage>
        <taxon>Eukaryota</taxon>
        <taxon>Fungi</taxon>
        <taxon>Dikarya</taxon>
        <taxon>Basidiomycota</taxon>
        <taxon>Agaricomycotina</taxon>
        <taxon>Agaricomycetes</taxon>
        <taxon>Agaricomycetidae</taxon>
        <taxon>Agaricales</taxon>
        <taxon>Pluteineae</taxon>
        <taxon>Pluteaceae</taxon>
        <taxon>Pluteus</taxon>
    </lineage>
</organism>
<sequence>MSNDIVEHARKKLDAEILVLQERIRSLRSSRNALSPIHRLPPEVMAQIFLWYQLLYRGNIEGSGRCAVSLPKWIRVTHVSQHWRNIALTSKTLYSTILTHHPQYSNEMLNRSGSVALSFIDSVNYGEQQLWDTPDLQELVVAALPRVRSLWLDHKSQEFLVPHFKTSDLTLELEELDLWEWNSFIPSMFSSSLRHLRLRWCPFRSYEWLIRLSNLVELRLLGATEGEVVAPDTLLGMLDGMPRLVYLELSSMLSPHNQENRVSSIAPKLQYLKLYDAPHQLVGLLSWLSFAPRFQIIVSVKPSDRIDWFMPFFEQIGRHLQQSSMKLRSANLTWDDERPYKDGEMLFSEDAEEEPCFRLEVHLKTMALFRTCMKSAEALPLDDLDSLTADVPWDLVDWNHGQWHSLRSLRRLVLPKERTSIAYLGYLIAAEEEGQLSGEYETFASLEELSLHGLQYGRDLKSKMQIVLAGRMKRGFKLRKLAFYDCNISEDSIKQLSKVVDVVERHGKKKMKKLSRAT</sequence>
<accession>A0ACD3A9Z3</accession>
<dbReference type="Proteomes" id="UP000308600">
    <property type="component" value="Unassembled WGS sequence"/>
</dbReference>
<dbReference type="EMBL" id="ML208582">
    <property type="protein sequence ID" value="TFK62431.1"/>
    <property type="molecule type" value="Genomic_DNA"/>
</dbReference>
<proteinExistence type="predicted"/>
<reference evidence="1 2" key="1">
    <citation type="journal article" date="2019" name="Nat. Ecol. Evol.">
        <title>Megaphylogeny resolves global patterns of mushroom evolution.</title>
        <authorList>
            <person name="Varga T."/>
            <person name="Krizsan K."/>
            <person name="Foldi C."/>
            <person name="Dima B."/>
            <person name="Sanchez-Garcia M."/>
            <person name="Sanchez-Ramirez S."/>
            <person name="Szollosi G.J."/>
            <person name="Szarkandi J.G."/>
            <person name="Papp V."/>
            <person name="Albert L."/>
            <person name="Andreopoulos W."/>
            <person name="Angelini C."/>
            <person name="Antonin V."/>
            <person name="Barry K.W."/>
            <person name="Bougher N.L."/>
            <person name="Buchanan P."/>
            <person name="Buyck B."/>
            <person name="Bense V."/>
            <person name="Catcheside P."/>
            <person name="Chovatia M."/>
            <person name="Cooper J."/>
            <person name="Damon W."/>
            <person name="Desjardin D."/>
            <person name="Finy P."/>
            <person name="Geml J."/>
            <person name="Haridas S."/>
            <person name="Hughes K."/>
            <person name="Justo A."/>
            <person name="Karasinski D."/>
            <person name="Kautmanova I."/>
            <person name="Kiss B."/>
            <person name="Kocsube S."/>
            <person name="Kotiranta H."/>
            <person name="LaButti K.M."/>
            <person name="Lechner B.E."/>
            <person name="Liimatainen K."/>
            <person name="Lipzen A."/>
            <person name="Lukacs Z."/>
            <person name="Mihaltcheva S."/>
            <person name="Morgado L.N."/>
            <person name="Niskanen T."/>
            <person name="Noordeloos M.E."/>
            <person name="Ohm R.A."/>
            <person name="Ortiz-Santana B."/>
            <person name="Ovrebo C."/>
            <person name="Racz N."/>
            <person name="Riley R."/>
            <person name="Savchenko A."/>
            <person name="Shiryaev A."/>
            <person name="Soop K."/>
            <person name="Spirin V."/>
            <person name="Szebenyi C."/>
            <person name="Tomsovsky M."/>
            <person name="Tulloss R.E."/>
            <person name="Uehling J."/>
            <person name="Grigoriev I.V."/>
            <person name="Vagvolgyi C."/>
            <person name="Papp T."/>
            <person name="Martin F.M."/>
            <person name="Miettinen O."/>
            <person name="Hibbett D.S."/>
            <person name="Nagy L.G."/>
        </authorList>
    </citation>
    <scope>NUCLEOTIDE SEQUENCE [LARGE SCALE GENOMIC DNA]</scope>
    <source>
        <strain evidence="1 2">NL-1719</strain>
    </source>
</reference>
<evidence type="ECO:0000313" key="1">
    <source>
        <dbReference type="EMBL" id="TFK62431.1"/>
    </source>
</evidence>
<name>A0ACD3A9Z3_9AGAR</name>
<keyword evidence="2" id="KW-1185">Reference proteome</keyword>
<protein>
    <submittedName>
        <fullName evidence="1">Uncharacterized protein</fullName>
    </submittedName>
</protein>
<evidence type="ECO:0000313" key="2">
    <source>
        <dbReference type="Proteomes" id="UP000308600"/>
    </source>
</evidence>
<gene>
    <name evidence="1" type="ORF">BDN72DRAFT_848698</name>
</gene>